<organism evidence="3 4">
    <name type="scientific">Durusdinium trenchii</name>
    <dbReference type="NCBI Taxonomy" id="1381693"/>
    <lineage>
        <taxon>Eukaryota</taxon>
        <taxon>Sar</taxon>
        <taxon>Alveolata</taxon>
        <taxon>Dinophyceae</taxon>
        <taxon>Suessiales</taxon>
        <taxon>Symbiodiniaceae</taxon>
        <taxon>Durusdinium</taxon>
    </lineage>
</organism>
<dbReference type="EMBL" id="CAXAMM010005980">
    <property type="protein sequence ID" value="CAK9009371.1"/>
    <property type="molecule type" value="Genomic_DNA"/>
</dbReference>
<keyword evidence="4" id="KW-1185">Reference proteome</keyword>
<comment type="caution">
    <text evidence="3">The sequence shown here is derived from an EMBL/GenBank/DDBJ whole genome shotgun (WGS) entry which is preliminary data.</text>
</comment>
<dbReference type="PROSITE" id="PS50297">
    <property type="entry name" value="ANK_REP_REGION"/>
    <property type="match status" value="1"/>
</dbReference>
<sequence length="877" mass="95184">MADQVEQARARCALLLNAADQASVDSGSWLLAQQVLLEGPPPYHSFSSHQAPSVHERHHTALLDTRWLDLFLHHIRELDSYQEARRRLGGRVGRGDEKDKEVEKSPKNPKPKAKGSPKGKGKNASSSAAEEKEAFALSSLGLVPSLSAQGEVTDEQPSGFPLPLPYPEALRKRWRAEAKEVSRKKMINTVVIALNYTTLGRASSCPPSLFPGRPLTSTQWGIVRRLEAFLEEWLEAGEVGPESMGRAAPKIESIEMALQVLGERVSFLATGLKNDYFGPGKEGLMQGGFSSDVGEVVGQGNGASFSTFKELVPSRLRFVGTPNFDPLPYLDPAGASVYAHPLKCRVQPEEFEGRVPVVKMHCSFDSKIKLFELLDSCKRLKLATRHEVDPRFASGMFAVIKSLEQDRLIMDSRPANALEVPLEGWIKSLGSAEALTKLYIPEGYDIVGSGSDLRDFYHLFKVSDERARRNVLCGSVPTHLLRHLNCFEPAMSSEPFLYGCLATLAMGDTQAVTLAQTSHLSLALRSGSAAPSNLITLGGPIPRGPDFVGIVIDDYVALSLVPSGAKGASNGAALSKAMETKYLEDAQTLAARGSLDGSPDPSQISAEHLGGVEPAERSPASPTPSSDTQLPGTRERFLHLDSGVAYSSNSFVFNGLFGVVDGTDGEFVMNYFEKIWTKGHVLTGKDFAWPPIAPGFLDLFSGSKGVASWLLRFTDSWVVTYELEDGPDQDLDSEECQKELMRLLALGVFQSWGGGHQGQEDFMVLTTLHRSEALGPEGSHGPDVLVPKSKDVKSEEHGAQALQEADVQSGMKQILEMMKSHTEAAPGSKELRDHGWTPVHEAALFGRSSCLQCLLEHGAKKDIQSHAGLANREPSAS</sequence>
<evidence type="ECO:0000313" key="3">
    <source>
        <dbReference type="EMBL" id="CAK9009371.1"/>
    </source>
</evidence>
<protein>
    <submittedName>
        <fullName evidence="3">Ultraviolet-B receptor UVR8</fullName>
    </submittedName>
</protein>
<keyword evidence="3" id="KW-0675">Receptor</keyword>
<dbReference type="SMART" id="SM00248">
    <property type="entry name" value="ANK"/>
    <property type="match status" value="1"/>
</dbReference>
<dbReference type="Proteomes" id="UP001642464">
    <property type="component" value="Unassembled WGS sequence"/>
</dbReference>
<evidence type="ECO:0000313" key="4">
    <source>
        <dbReference type="Proteomes" id="UP001642464"/>
    </source>
</evidence>
<evidence type="ECO:0000256" key="1">
    <source>
        <dbReference type="PROSITE-ProRule" id="PRU00023"/>
    </source>
</evidence>
<feature type="region of interest" description="Disordered" evidence="2">
    <location>
        <begin position="592"/>
        <end position="632"/>
    </location>
</feature>
<dbReference type="InterPro" id="IPR036770">
    <property type="entry name" value="Ankyrin_rpt-contain_sf"/>
</dbReference>
<feature type="compositionally biased region" description="Basic residues" evidence="2">
    <location>
        <begin position="107"/>
        <end position="121"/>
    </location>
</feature>
<feature type="region of interest" description="Disordered" evidence="2">
    <location>
        <begin position="89"/>
        <end position="130"/>
    </location>
</feature>
<proteinExistence type="predicted"/>
<keyword evidence="1" id="KW-0040">ANK repeat</keyword>
<reference evidence="3 4" key="1">
    <citation type="submission" date="2024-02" db="EMBL/GenBank/DDBJ databases">
        <authorList>
            <person name="Chen Y."/>
            <person name="Shah S."/>
            <person name="Dougan E. K."/>
            <person name="Thang M."/>
            <person name="Chan C."/>
        </authorList>
    </citation>
    <scope>NUCLEOTIDE SEQUENCE [LARGE SCALE GENOMIC DNA]</scope>
</reference>
<evidence type="ECO:0000256" key="2">
    <source>
        <dbReference type="SAM" id="MobiDB-lite"/>
    </source>
</evidence>
<feature type="repeat" description="ANK" evidence="1">
    <location>
        <begin position="834"/>
        <end position="866"/>
    </location>
</feature>
<feature type="compositionally biased region" description="Basic and acidic residues" evidence="2">
    <location>
        <begin position="93"/>
        <end position="106"/>
    </location>
</feature>
<gene>
    <name evidence="3" type="ORF">SCF082_LOCUS10265</name>
</gene>
<dbReference type="SUPFAM" id="SSF48403">
    <property type="entry name" value="Ankyrin repeat"/>
    <property type="match status" value="1"/>
</dbReference>
<dbReference type="Gene3D" id="1.25.40.20">
    <property type="entry name" value="Ankyrin repeat-containing domain"/>
    <property type="match status" value="1"/>
</dbReference>
<accession>A0ABP0J4T3</accession>
<dbReference type="Pfam" id="PF00023">
    <property type="entry name" value="Ank"/>
    <property type="match status" value="1"/>
</dbReference>
<name>A0ABP0J4T3_9DINO</name>
<dbReference type="PROSITE" id="PS50088">
    <property type="entry name" value="ANK_REPEAT"/>
    <property type="match status" value="1"/>
</dbReference>
<dbReference type="InterPro" id="IPR002110">
    <property type="entry name" value="Ankyrin_rpt"/>
</dbReference>